<keyword evidence="6" id="KW-0747">Spliceosome</keyword>
<evidence type="ECO:0000256" key="2">
    <source>
        <dbReference type="ARBA" id="ARBA00006850"/>
    </source>
</evidence>
<dbReference type="GO" id="GO:0003723">
    <property type="term" value="F:RNA binding"/>
    <property type="evidence" value="ECO:0007669"/>
    <property type="project" value="UniProtKB-KW"/>
</dbReference>
<dbReference type="SUPFAM" id="SSF50182">
    <property type="entry name" value="Sm-like ribonucleoproteins"/>
    <property type="match status" value="1"/>
</dbReference>
<evidence type="ECO:0000256" key="14">
    <source>
        <dbReference type="ARBA" id="ARBA00083963"/>
    </source>
</evidence>
<protein>
    <recommendedName>
        <fullName evidence="12">U6 snRNA-associated Sm-like protein LSm2</fullName>
        <ecNumber evidence="4">4.6.1.16</ecNumber>
    </recommendedName>
    <alternativeName>
        <fullName evidence="13">Protein G7b</fullName>
    </alternativeName>
    <alternativeName>
        <fullName evidence="14">snRNP core Sm-like protein Sm-x5</fullName>
    </alternativeName>
</protein>
<proteinExistence type="inferred from homology"/>
<dbReference type="Gene3D" id="2.30.30.100">
    <property type="match status" value="1"/>
</dbReference>
<evidence type="ECO:0000256" key="7">
    <source>
        <dbReference type="ARBA" id="ARBA00022884"/>
    </source>
</evidence>
<evidence type="ECO:0000256" key="11">
    <source>
        <dbReference type="ARBA" id="ARBA00034031"/>
    </source>
</evidence>
<evidence type="ECO:0000256" key="13">
    <source>
        <dbReference type="ARBA" id="ARBA00083055"/>
    </source>
</evidence>
<dbReference type="PANTHER" id="PTHR13829:SF2">
    <property type="entry name" value="U6 SNRNA-ASSOCIATED SM-LIKE PROTEIN LSM2"/>
    <property type="match status" value="1"/>
</dbReference>
<comment type="similarity">
    <text evidence="2">Belongs to the snRNP Sm proteins family.</text>
</comment>
<keyword evidence="7" id="KW-0694">RNA-binding</keyword>
<evidence type="ECO:0000313" key="18">
    <source>
        <dbReference type="Proteomes" id="UP000218231"/>
    </source>
</evidence>
<dbReference type="GO" id="GO:0006388">
    <property type="term" value="P:tRNA splicing, via endonucleolytic cleavage and ligation"/>
    <property type="evidence" value="ECO:0007669"/>
    <property type="project" value="InterPro"/>
</dbReference>
<dbReference type="InterPro" id="IPR036167">
    <property type="entry name" value="tRNA_intron_Endo_cat-like_sf"/>
</dbReference>
<dbReference type="GO" id="GO:0000213">
    <property type="term" value="F:tRNA-intron lyase activity"/>
    <property type="evidence" value="ECO:0007669"/>
    <property type="project" value="UniProtKB-EC"/>
</dbReference>
<dbReference type="GO" id="GO:1990726">
    <property type="term" value="C:Lsm1-7-Pat1 complex"/>
    <property type="evidence" value="ECO:0007669"/>
    <property type="project" value="TreeGrafter"/>
</dbReference>
<gene>
    <name evidence="17" type="ORF">WR25_20352</name>
</gene>
<dbReference type="SUPFAM" id="SSF53032">
    <property type="entry name" value="tRNA-intron endonuclease catalytic domain-like"/>
    <property type="match status" value="1"/>
</dbReference>
<dbReference type="GO" id="GO:0071013">
    <property type="term" value="C:catalytic step 2 spliceosome"/>
    <property type="evidence" value="ECO:0007669"/>
    <property type="project" value="TreeGrafter"/>
</dbReference>
<dbReference type="EMBL" id="LIAE01010764">
    <property type="protein sequence ID" value="PAV55544.1"/>
    <property type="molecule type" value="Genomic_DNA"/>
</dbReference>
<accession>A0A2A2J1U2</accession>
<dbReference type="Proteomes" id="UP000218231">
    <property type="component" value="Unassembled WGS sequence"/>
</dbReference>
<dbReference type="Gene3D" id="3.40.1350.10">
    <property type="match status" value="1"/>
</dbReference>
<dbReference type="STRING" id="2018661.A0A2A2J1U2"/>
<dbReference type="GO" id="GO:0000398">
    <property type="term" value="P:mRNA splicing, via spliceosome"/>
    <property type="evidence" value="ECO:0007669"/>
    <property type="project" value="TreeGrafter"/>
</dbReference>
<dbReference type="CDD" id="cd01725">
    <property type="entry name" value="LSm2"/>
    <property type="match status" value="1"/>
</dbReference>
<name>A0A2A2J1U2_9BILA</name>
<keyword evidence="5" id="KW-0507">mRNA processing</keyword>
<evidence type="ECO:0000313" key="17">
    <source>
        <dbReference type="EMBL" id="PAV55544.1"/>
    </source>
</evidence>
<evidence type="ECO:0000256" key="15">
    <source>
        <dbReference type="SAM" id="Coils"/>
    </source>
</evidence>
<dbReference type="InterPro" id="IPR001163">
    <property type="entry name" value="Sm_dom_euk/arc"/>
</dbReference>
<feature type="coiled-coil region" evidence="15">
    <location>
        <begin position="152"/>
        <end position="179"/>
    </location>
</feature>
<evidence type="ECO:0000256" key="8">
    <source>
        <dbReference type="ARBA" id="ARBA00023187"/>
    </source>
</evidence>
<dbReference type="CDD" id="cd22363">
    <property type="entry name" value="tRNA-intron_lyase_C"/>
    <property type="match status" value="1"/>
</dbReference>
<keyword evidence="10" id="KW-0687">Ribonucleoprotein</keyword>
<evidence type="ECO:0000256" key="10">
    <source>
        <dbReference type="ARBA" id="ARBA00023274"/>
    </source>
</evidence>
<dbReference type="SMART" id="SM00651">
    <property type="entry name" value="Sm"/>
    <property type="match status" value="1"/>
</dbReference>
<keyword evidence="15" id="KW-0175">Coiled coil</keyword>
<dbReference type="InterPro" id="IPR010920">
    <property type="entry name" value="LSM_dom_sf"/>
</dbReference>
<evidence type="ECO:0000256" key="4">
    <source>
        <dbReference type="ARBA" id="ARBA00012573"/>
    </source>
</evidence>
<sequence length="415" mass="47125">MSRENVTLPALQTVPIAPRKPPVYYINDEFVLFDEQDVLLARENLRVVCEPMNTSNSDQFISSWCMPPETAATLLQYDLIEVYRPKDTDSLSFDVDASIYSIIEPAKEEEKKWAKAKWMAQKTKMKEIRKRTRDEATDGLPNKVRKIDLSTVEVTEEEIQAASEKLNEISSKLKGKDKKKFPGDNPTPNLGSIRLPPVYFSDDLYEPICLSDLPLPSTEKFRNRRVVWHDLWRRGFYLTTGSRFGCDLMVYEAQPGTVHAAYLCQIAASTDCVSVSSLSALSRLSTQVKKTGLLAIAALDSHTPYYLKFGLNFQEAEFEMLFFSFFKSMVGKDVVVELKNDLSICGTLHSVDQYLNMKLTDITVSDPDRFPHMLSVKNCFIRGSVVRYVQLPADQVDTQLLQDAARKEIAQSKKP</sequence>
<dbReference type="EC" id="4.6.1.16" evidence="4"/>
<evidence type="ECO:0000259" key="16">
    <source>
        <dbReference type="PROSITE" id="PS52002"/>
    </source>
</evidence>
<evidence type="ECO:0000256" key="3">
    <source>
        <dbReference type="ARBA" id="ARBA00008078"/>
    </source>
</evidence>
<comment type="subcellular location">
    <subcellularLocation>
        <location evidence="1">Nucleus</location>
    </subcellularLocation>
</comment>
<dbReference type="GO" id="GO:0005688">
    <property type="term" value="C:U6 snRNP"/>
    <property type="evidence" value="ECO:0007669"/>
    <property type="project" value="TreeGrafter"/>
</dbReference>
<dbReference type="GO" id="GO:0000932">
    <property type="term" value="C:P-body"/>
    <property type="evidence" value="ECO:0007669"/>
    <property type="project" value="TreeGrafter"/>
</dbReference>
<dbReference type="Pfam" id="PF01974">
    <property type="entry name" value="tRNA_int_endo"/>
    <property type="match status" value="1"/>
</dbReference>
<organism evidence="17 18">
    <name type="scientific">Diploscapter pachys</name>
    <dbReference type="NCBI Taxonomy" id="2018661"/>
    <lineage>
        <taxon>Eukaryota</taxon>
        <taxon>Metazoa</taxon>
        <taxon>Ecdysozoa</taxon>
        <taxon>Nematoda</taxon>
        <taxon>Chromadorea</taxon>
        <taxon>Rhabditida</taxon>
        <taxon>Rhabditina</taxon>
        <taxon>Rhabditomorpha</taxon>
        <taxon>Rhabditoidea</taxon>
        <taxon>Rhabditidae</taxon>
        <taxon>Diploscapter</taxon>
    </lineage>
</organism>
<reference evidence="17 18" key="1">
    <citation type="journal article" date="2017" name="Curr. Biol.">
        <title>Genome architecture and evolution of a unichromosomal asexual nematode.</title>
        <authorList>
            <person name="Fradin H."/>
            <person name="Zegar C."/>
            <person name="Gutwein M."/>
            <person name="Lucas J."/>
            <person name="Kovtun M."/>
            <person name="Corcoran D."/>
            <person name="Baugh L.R."/>
            <person name="Kiontke K."/>
            <person name="Gunsalus K."/>
            <person name="Fitch D.H."/>
            <person name="Piano F."/>
        </authorList>
    </citation>
    <scope>NUCLEOTIDE SEQUENCE [LARGE SCALE GENOMIC DNA]</scope>
    <source>
        <strain evidence="17">PF1309</strain>
    </source>
</reference>
<comment type="similarity">
    <text evidence="3">Belongs to the tRNA-intron endonuclease family.</text>
</comment>
<dbReference type="GO" id="GO:0071011">
    <property type="term" value="C:precatalytic spliceosome"/>
    <property type="evidence" value="ECO:0007669"/>
    <property type="project" value="TreeGrafter"/>
</dbReference>
<dbReference type="InterPro" id="IPR006677">
    <property type="entry name" value="tRNA_intron_Endonuc_cat-like"/>
</dbReference>
<dbReference type="OrthoDB" id="10256176at2759"/>
<dbReference type="InterPro" id="IPR047575">
    <property type="entry name" value="Sm"/>
</dbReference>
<evidence type="ECO:0000256" key="12">
    <source>
        <dbReference type="ARBA" id="ARBA00067755"/>
    </source>
</evidence>
<keyword evidence="8" id="KW-0508">mRNA splicing</keyword>
<dbReference type="InterPro" id="IPR011856">
    <property type="entry name" value="tRNA_endonuc-like_dom_sf"/>
</dbReference>
<evidence type="ECO:0000256" key="6">
    <source>
        <dbReference type="ARBA" id="ARBA00022728"/>
    </source>
</evidence>
<comment type="catalytic activity">
    <reaction evidence="11">
        <text>pretRNA = a 3'-half-tRNA molecule with a 5'-OH end + a 5'-half-tRNA molecule with a 2',3'-cyclic phosphate end + an intron with a 2',3'-cyclic phosphate and a 5'-hydroxyl terminus.</text>
        <dbReference type="EC" id="4.6.1.16"/>
    </reaction>
</comment>
<dbReference type="GO" id="GO:0046540">
    <property type="term" value="C:U4/U6 x U5 tri-snRNP complex"/>
    <property type="evidence" value="ECO:0007669"/>
    <property type="project" value="TreeGrafter"/>
</dbReference>
<evidence type="ECO:0000256" key="5">
    <source>
        <dbReference type="ARBA" id="ARBA00022664"/>
    </source>
</evidence>
<dbReference type="AlphaFoldDB" id="A0A2A2J1U2"/>
<evidence type="ECO:0000256" key="1">
    <source>
        <dbReference type="ARBA" id="ARBA00004123"/>
    </source>
</evidence>
<dbReference type="Pfam" id="PF01423">
    <property type="entry name" value="LSM"/>
    <property type="match status" value="1"/>
</dbReference>
<keyword evidence="18" id="KW-1185">Reference proteome</keyword>
<comment type="caution">
    <text evidence="17">The sequence shown here is derived from an EMBL/GenBank/DDBJ whole genome shotgun (WGS) entry which is preliminary data.</text>
</comment>
<dbReference type="FunFam" id="2.30.30.100:FF:000009">
    <property type="entry name" value="U6 snRNA-associated Sm-like protein LSm2"/>
    <property type="match status" value="1"/>
</dbReference>
<dbReference type="InterPro" id="IPR016654">
    <property type="entry name" value="U6_snRNA_Lsm2"/>
</dbReference>
<dbReference type="PANTHER" id="PTHR13829">
    <property type="entry name" value="SNRNP CORE PROTEIN FAMILY MEMBER"/>
    <property type="match status" value="1"/>
</dbReference>
<dbReference type="PROSITE" id="PS52002">
    <property type="entry name" value="SM"/>
    <property type="match status" value="1"/>
</dbReference>
<keyword evidence="9" id="KW-0539">Nucleus</keyword>
<feature type="domain" description="Sm" evidence="16">
    <location>
        <begin position="321"/>
        <end position="395"/>
    </location>
</feature>
<evidence type="ECO:0000256" key="9">
    <source>
        <dbReference type="ARBA" id="ARBA00023242"/>
    </source>
</evidence>